<organism evidence="9 11">
    <name type="scientific">Rhizoctonia solani</name>
    <dbReference type="NCBI Taxonomy" id="456999"/>
    <lineage>
        <taxon>Eukaryota</taxon>
        <taxon>Fungi</taxon>
        <taxon>Dikarya</taxon>
        <taxon>Basidiomycota</taxon>
        <taxon>Agaricomycotina</taxon>
        <taxon>Agaricomycetes</taxon>
        <taxon>Cantharellales</taxon>
        <taxon>Ceratobasidiaceae</taxon>
        <taxon>Rhizoctonia</taxon>
    </lineage>
</organism>
<evidence type="ECO:0000256" key="3">
    <source>
        <dbReference type="ARBA" id="ARBA00009138"/>
    </source>
</evidence>
<evidence type="ECO:0000256" key="6">
    <source>
        <dbReference type="ARBA" id="ARBA00023242"/>
    </source>
</evidence>
<feature type="region of interest" description="Disordered" evidence="7">
    <location>
        <begin position="124"/>
        <end position="164"/>
    </location>
</feature>
<dbReference type="Proteomes" id="UP000663861">
    <property type="component" value="Unassembled WGS sequence"/>
</dbReference>
<accession>A0A8H3BF04</accession>
<keyword evidence="6" id="KW-0539">Nucleus</keyword>
<dbReference type="EMBL" id="CAJMWX010001046">
    <property type="protein sequence ID" value="CAE6454701.1"/>
    <property type="molecule type" value="Genomic_DNA"/>
</dbReference>
<feature type="compositionally biased region" description="Low complexity" evidence="7">
    <location>
        <begin position="136"/>
        <end position="163"/>
    </location>
</feature>
<protein>
    <recommendedName>
        <fullName evidence="8">mRNA decay factor PAT1 domain-containing protein</fullName>
    </recommendedName>
</protein>
<comment type="caution">
    <text evidence="9">The sequence shown here is derived from an EMBL/GenBank/DDBJ whole genome shotgun (WGS) entry which is preliminary data.</text>
</comment>
<feature type="compositionally biased region" description="Polar residues" evidence="7">
    <location>
        <begin position="94"/>
        <end position="109"/>
    </location>
</feature>
<keyword evidence="5" id="KW-0694">RNA-binding</keyword>
<dbReference type="GO" id="GO:0000290">
    <property type="term" value="P:deadenylation-dependent decapping of nuclear-transcribed mRNA"/>
    <property type="evidence" value="ECO:0007669"/>
    <property type="project" value="InterPro"/>
</dbReference>
<dbReference type="InterPro" id="IPR039900">
    <property type="entry name" value="Pat1-like"/>
</dbReference>
<feature type="compositionally biased region" description="Low complexity" evidence="7">
    <location>
        <begin position="78"/>
        <end position="93"/>
    </location>
</feature>
<feature type="region of interest" description="Disordered" evidence="7">
    <location>
        <begin position="50"/>
        <end position="112"/>
    </location>
</feature>
<evidence type="ECO:0000259" key="8">
    <source>
        <dbReference type="Pfam" id="PF09770"/>
    </source>
</evidence>
<dbReference type="GO" id="GO:0000932">
    <property type="term" value="C:P-body"/>
    <property type="evidence" value="ECO:0007669"/>
    <property type="project" value="UniProtKB-SubCell"/>
</dbReference>
<dbReference type="InterPro" id="IPR019167">
    <property type="entry name" value="PAT1_dom"/>
</dbReference>
<feature type="region of interest" description="Disordered" evidence="7">
    <location>
        <begin position="183"/>
        <end position="274"/>
    </location>
</feature>
<dbReference type="GO" id="GO:0005634">
    <property type="term" value="C:nucleus"/>
    <property type="evidence" value="ECO:0007669"/>
    <property type="project" value="UniProtKB-SubCell"/>
</dbReference>
<dbReference type="Proteomes" id="UP000663888">
    <property type="component" value="Unassembled WGS sequence"/>
</dbReference>
<sequence length="895" mass="97330">MSFFGFDTTLDRLDSKNGVHGNEPVAVYDWGSESYEKFGATLDETLDELNDETFGAASEDVGKDFDFSGTKGDSQKLAETAPPAKATAQQPVQSSTGSDLTSRPSQSSLDAIWNDKSVASVLGRVGGDPWNKPTQSNNNSHNFSPFNTPSQPQPQVVQQSSQPRIRTLQEIEAEQLARARGIGSSPALQHPSPASHPHASPAVHHAAPTMHQGSPGIPIHQGPSPLHQNPSAVHQGLSGMHQPPPGMHQGLPSMHQNSPTMHQSSPMLHQAPPYGHNRVQSLAQQHARTQSQIAALEGLEREMQAMQLNGGMGFRMGAMGMNPVGMGMNQAGMGMNQGGMMGMNQGPHPNMGVHGGMMGMGGMEQIQHQRAPSLNTKQQQQQQLLMGMHGLDPHPDMMLLPPEQREAVMGEAMRKIMETERMEEKRRIKAIKIAQMSKYNDLMSQSDKDFITRIQVSQLVTQDPSEDFYASLLGSSGIAAAATHTRGRRRENALQKMATQVERIVNNAKARELEKGAQGASHLQGALGKVSGRSYKAAPRQLLQVEHDHISKEDAATAKQAAQLGREALGTLPGAGTGIVKRDPLTKREALITLEAIYDRVLKIEQLQRAPPSPEDPMAQAKWREMYESETDALWSFLPILTPLETSNPHPFASLLAPSKGKRLIPRLTRIFDPNRVLTMYTLLIAVFSQLDVVREAEQNHVQTDLFMTSVLPPLVPILGNAGLRFVHGLLGLLIESGSNLVQLAGTKPGIAVLTILLSRVEILKTSEVEAPDSSELQAWQNVFDTLFRSLAQHLVSLFPSTRYAAAQTFGATPYLPEGPDVADEPVWQFCAALAVNADMQQQQQLVAELRDKVLENVAGATKGWVADERVGALKLANVNLFLHALGLDSSQIVL</sequence>
<feature type="domain" description="mRNA decay factor PAT1" evidence="8">
    <location>
        <begin position="1"/>
        <end position="461"/>
    </location>
</feature>
<dbReference type="PANTHER" id="PTHR21551:SF0">
    <property type="entry name" value="PROTEIN ASSOCIATED WITH TOPO II RELATED-1, ISOFORM A"/>
    <property type="match status" value="1"/>
</dbReference>
<dbReference type="EMBL" id="CAJMWY010004239">
    <property type="protein sequence ID" value="CAE6525061.1"/>
    <property type="molecule type" value="Genomic_DNA"/>
</dbReference>
<comment type="subcellular location">
    <subcellularLocation>
        <location evidence="2">Cytoplasm</location>
        <location evidence="2">P-body</location>
    </subcellularLocation>
    <subcellularLocation>
        <location evidence="1">Nucleus</location>
    </subcellularLocation>
</comment>
<dbReference type="PANTHER" id="PTHR21551">
    <property type="entry name" value="TOPOISOMERASE II-ASSOCIATED PROTEIN PAT1"/>
    <property type="match status" value="1"/>
</dbReference>
<feature type="compositionally biased region" description="Low complexity" evidence="7">
    <location>
        <begin position="184"/>
        <end position="208"/>
    </location>
</feature>
<dbReference type="GO" id="GO:0003723">
    <property type="term" value="F:RNA binding"/>
    <property type="evidence" value="ECO:0007669"/>
    <property type="project" value="UniProtKB-KW"/>
</dbReference>
<comment type="similarity">
    <text evidence="3">Belongs to the PAT1 family.</text>
</comment>
<evidence type="ECO:0000256" key="1">
    <source>
        <dbReference type="ARBA" id="ARBA00004123"/>
    </source>
</evidence>
<evidence type="ECO:0000256" key="5">
    <source>
        <dbReference type="ARBA" id="ARBA00022884"/>
    </source>
</evidence>
<evidence type="ECO:0000313" key="9">
    <source>
        <dbReference type="EMBL" id="CAE6454701.1"/>
    </source>
</evidence>
<evidence type="ECO:0000256" key="2">
    <source>
        <dbReference type="ARBA" id="ARBA00004201"/>
    </source>
</evidence>
<reference evidence="9" key="1">
    <citation type="submission" date="2021-01" db="EMBL/GenBank/DDBJ databases">
        <authorList>
            <person name="Kaushik A."/>
        </authorList>
    </citation>
    <scope>NUCLEOTIDE SEQUENCE</scope>
    <source>
        <strain evidence="9">AG4-R118</strain>
        <strain evidence="10">AG4-RS23</strain>
    </source>
</reference>
<gene>
    <name evidence="10" type="ORF">RDB_LOCUS162731</name>
    <name evidence="9" type="ORF">RDB_LOCUS74959</name>
</gene>
<evidence type="ECO:0000256" key="7">
    <source>
        <dbReference type="SAM" id="MobiDB-lite"/>
    </source>
</evidence>
<evidence type="ECO:0000313" key="11">
    <source>
        <dbReference type="Proteomes" id="UP000663888"/>
    </source>
</evidence>
<name>A0A8H3BF04_9AGAM</name>
<dbReference type="Pfam" id="PF09770">
    <property type="entry name" value="PAT1"/>
    <property type="match status" value="2"/>
</dbReference>
<keyword evidence="4" id="KW-0963">Cytoplasm</keyword>
<feature type="compositionally biased region" description="Polar residues" evidence="7">
    <location>
        <begin position="254"/>
        <end position="267"/>
    </location>
</feature>
<evidence type="ECO:0000313" key="10">
    <source>
        <dbReference type="EMBL" id="CAE6525061.1"/>
    </source>
</evidence>
<feature type="domain" description="mRNA decay factor PAT1" evidence="8">
    <location>
        <begin position="462"/>
        <end position="889"/>
    </location>
</feature>
<proteinExistence type="inferred from homology"/>
<dbReference type="GO" id="GO:0033962">
    <property type="term" value="P:P-body assembly"/>
    <property type="evidence" value="ECO:0007669"/>
    <property type="project" value="TreeGrafter"/>
</dbReference>
<dbReference type="AlphaFoldDB" id="A0A8H3BF04"/>
<evidence type="ECO:0000256" key="4">
    <source>
        <dbReference type="ARBA" id="ARBA00022490"/>
    </source>
</evidence>